<dbReference type="EC" id="2.7.7.41" evidence="7"/>
<feature type="compositionally biased region" description="Basic and acidic residues" evidence="8">
    <location>
        <begin position="243"/>
        <end position="253"/>
    </location>
</feature>
<evidence type="ECO:0000256" key="1">
    <source>
        <dbReference type="ARBA" id="ARBA00004141"/>
    </source>
</evidence>
<dbReference type="GO" id="GO:0004605">
    <property type="term" value="F:phosphatidate cytidylyltransferase activity"/>
    <property type="evidence" value="ECO:0007669"/>
    <property type="project" value="UniProtKB-EC"/>
</dbReference>
<evidence type="ECO:0000256" key="5">
    <source>
        <dbReference type="ARBA" id="ARBA00022989"/>
    </source>
</evidence>
<keyword evidence="3 7" id="KW-0808">Transferase</keyword>
<keyword evidence="7" id="KW-0548">Nucleotidyltransferase</keyword>
<feature type="transmembrane region" description="Helical" evidence="9">
    <location>
        <begin position="361"/>
        <end position="381"/>
    </location>
</feature>
<dbReference type="EMBL" id="HBGV01008094">
    <property type="protein sequence ID" value="CAD9487885.1"/>
    <property type="molecule type" value="Transcribed_RNA"/>
</dbReference>
<feature type="transmembrane region" description="Helical" evidence="9">
    <location>
        <begin position="309"/>
        <end position="326"/>
    </location>
</feature>
<evidence type="ECO:0000313" key="10">
    <source>
        <dbReference type="EMBL" id="CAD9487885.1"/>
    </source>
</evidence>
<dbReference type="AlphaFoldDB" id="A0A7S2MK20"/>
<comment type="pathway">
    <text evidence="7">Phospholipid metabolism; CDP-diacylglycerol biosynthesis; CDP-diacylglycerol from sn-glycerol 3-phosphate: step 3/3.</text>
</comment>
<dbReference type="InterPro" id="IPR000374">
    <property type="entry name" value="PC_trans"/>
</dbReference>
<accession>A0A7S2MK20</accession>
<comment type="catalytic activity">
    <reaction evidence="7">
        <text>a 1,2-diacyl-sn-glycero-3-phosphate + CTP + H(+) = a CDP-1,2-diacyl-sn-glycerol + diphosphate</text>
        <dbReference type="Rhea" id="RHEA:16229"/>
        <dbReference type="ChEBI" id="CHEBI:15378"/>
        <dbReference type="ChEBI" id="CHEBI:33019"/>
        <dbReference type="ChEBI" id="CHEBI:37563"/>
        <dbReference type="ChEBI" id="CHEBI:58332"/>
        <dbReference type="ChEBI" id="CHEBI:58608"/>
        <dbReference type="EC" id="2.7.7.41"/>
    </reaction>
</comment>
<evidence type="ECO:0000256" key="3">
    <source>
        <dbReference type="ARBA" id="ARBA00022679"/>
    </source>
</evidence>
<dbReference type="GO" id="GO:0016024">
    <property type="term" value="P:CDP-diacylglycerol biosynthetic process"/>
    <property type="evidence" value="ECO:0007669"/>
    <property type="project" value="UniProtKB-UniPathway"/>
</dbReference>
<comment type="similarity">
    <text evidence="2 7">Belongs to the CDS family.</text>
</comment>
<reference evidence="10" key="1">
    <citation type="submission" date="2021-01" db="EMBL/GenBank/DDBJ databases">
        <authorList>
            <person name="Corre E."/>
            <person name="Pelletier E."/>
            <person name="Niang G."/>
            <person name="Scheremetjew M."/>
            <person name="Finn R."/>
            <person name="Kale V."/>
            <person name="Holt S."/>
            <person name="Cochrane G."/>
            <person name="Meng A."/>
            <person name="Brown T."/>
            <person name="Cohen L."/>
        </authorList>
    </citation>
    <scope>NUCLEOTIDE SEQUENCE</scope>
    <source>
        <strain evidence="10">CCMP826</strain>
    </source>
</reference>
<dbReference type="PANTHER" id="PTHR43535:SF1">
    <property type="entry name" value="PHOSPHATIDATE CYTIDYLYLTRANSFERASE"/>
    <property type="match status" value="1"/>
</dbReference>
<comment type="subcellular location">
    <subcellularLocation>
        <location evidence="1">Membrane</location>
        <topology evidence="1">Multi-pass membrane protein</topology>
    </subcellularLocation>
</comment>
<feature type="transmembrane region" description="Helical" evidence="9">
    <location>
        <begin position="429"/>
        <end position="447"/>
    </location>
</feature>
<feature type="region of interest" description="Disordered" evidence="8">
    <location>
        <begin position="198"/>
        <end position="256"/>
    </location>
</feature>
<dbReference type="PROSITE" id="PS01315">
    <property type="entry name" value="CDS"/>
    <property type="match status" value="1"/>
</dbReference>
<keyword evidence="5 9" id="KW-1133">Transmembrane helix</keyword>
<dbReference type="UniPathway" id="UPA00557">
    <property type="reaction ID" value="UER00614"/>
</dbReference>
<dbReference type="PANTHER" id="PTHR43535">
    <property type="entry name" value="PHOSPHATIDATE CYTIDYLYLTRANSFERASE"/>
    <property type="match status" value="1"/>
</dbReference>
<proteinExistence type="inferred from homology"/>
<feature type="transmembrane region" description="Helical" evidence="9">
    <location>
        <begin position="265"/>
        <end position="288"/>
    </location>
</feature>
<evidence type="ECO:0000256" key="9">
    <source>
        <dbReference type="SAM" id="Phobius"/>
    </source>
</evidence>
<evidence type="ECO:0000256" key="6">
    <source>
        <dbReference type="ARBA" id="ARBA00023136"/>
    </source>
</evidence>
<evidence type="ECO:0000256" key="4">
    <source>
        <dbReference type="ARBA" id="ARBA00022692"/>
    </source>
</evidence>
<dbReference type="Pfam" id="PF01148">
    <property type="entry name" value="CTP_transf_1"/>
    <property type="match status" value="1"/>
</dbReference>
<sequence>MVQPTEEPMLLNFAEFQHQRKRKRIQTSAASMRSSVLALICVTILSLMQPVSSFSGITTSSHHLKVYSRADVQRTVGSARTAAAVTKSSLKASSNGGEHNSLLSKVYHTYTDYATRLWDETSTEARKRIAKDKTKDTLRRVEHMMSGEEYVELGGKANEEKRQRLLSACRDMLEAIESNEKNVTPVLETATVAASSVAVGEEGAAGTSTTASIASTSIDAPPEKDNSDSKAVSAGGKELLMTDAEKTNEEPVAKKKKKSRRSVSFGAFMGLAVAGWVYSGNYIFTTLFTLMTALGQLEYYRMVMNTGSFPARRISIIGACAMFITALFAPELHQICLPVFACYAMVWFLTMRRKVSTIPEIATTFTGMFYLGYIPSFWVRIRMLGGGMEPTRLAPILGPFLDRISNGAASLPKFVPKSIYLPITTGANFIFWSWLSIAFSDVGAYFIGRKYGKTKLGEVAPAAGAASPNKTVEGALGGCFVSAALATLGAWVQKWPYWYITGPLHGVFLGLFGLIGDLTASIMKRDAGVKDFGDLIPEHGGIMDRVDSYIFTAPYSWLVCAHIIPWLKRVAAAKMAIGV</sequence>
<name>A0A7S2MK20_9STRA</name>
<gene>
    <name evidence="10" type="ORF">HTAM1171_LOCUS4984</name>
</gene>
<dbReference type="GO" id="GO:0005886">
    <property type="term" value="C:plasma membrane"/>
    <property type="evidence" value="ECO:0007669"/>
    <property type="project" value="TreeGrafter"/>
</dbReference>
<protein>
    <recommendedName>
        <fullName evidence="7">Phosphatidate cytidylyltransferase</fullName>
        <ecNumber evidence="7">2.7.7.41</ecNumber>
    </recommendedName>
</protein>
<keyword evidence="4 7" id="KW-0812">Transmembrane</keyword>
<evidence type="ECO:0000256" key="2">
    <source>
        <dbReference type="ARBA" id="ARBA00010185"/>
    </source>
</evidence>
<evidence type="ECO:0000256" key="7">
    <source>
        <dbReference type="RuleBase" id="RU003938"/>
    </source>
</evidence>
<feature type="transmembrane region" description="Helical" evidence="9">
    <location>
        <begin position="497"/>
        <end position="515"/>
    </location>
</feature>
<organism evidence="10">
    <name type="scientific">Helicotheca tamesis</name>
    <dbReference type="NCBI Taxonomy" id="374047"/>
    <lineage>
        <taxon>Eukaryota</taxon>
        <taxon>Sar</taxon>
        <taxon>Stramenopiles</taxon>
        <taxon>Ochrophyta</taxon>
        <taxon>Bacillariophyta</taxon>
        <taxon>Mediophyceae</taxon>
        <taxon>Lithodesmiophycidae</taxon>
        <taxon>Lithodesmiales</taxon>
        <taxon>Lithodesmiaceae</taxon>
        <taxon>Helicotheca</taxon>
    </lineage>
</organism>
<evidence type="ECO:0000256" key="8">
    <source>
        <dbReference type="SAM" id="MobiDB-lite"/>
    </source>
</evidence>
<feature type="compositionally biased region" description="Low complexity" evidence="8">
    <location>
        <begin position="198"/>
        <end position="218"/>
    </location>
</feature>
<keyword evidence="6 9" id="KW-0472">Membrane</keyword>